<dbReference type="Pfam" id="PF00005">
    <property type="entry name" value="ABC_tran"/>
    <property type="match status" value="1"/>
</dbReference>
<dbReference type="GO" id="GO:0005886">
    <property type="term" value="C:plasma membrane"/>
    <property type="evidence" value="ECO:0007669"/>
    <property type="project" value="UniProtKB-SubCell"/>
</dbReference>
<organism evidence="12 13">
    <name type="scientific">Erysipelothrix piscisicarius</name>
    <dbReference type="NCBI Taxonomy" id="2485784"/>
    <lineage>
        <taxon>Bacteria</taxon>
        <taxon>Bacillati</taxon>
        <taxon>Bacillota</taxon>
        <taxon>Erysipelotrichia</taxon>
        <taxon>Erysipelotrichales</taxon>
        <taxon>Erysipelotrichaceae</taxon>
        <taxon>Erysipelothrix</taxon>
    </lineage>
</organism>
<feature type="transmembrane region" description="Helical" evidence="9">
    <location>
        <begin position="56"/>
        <end position="76"/>
    </location>
</feature>
<keyword evidence="6 12" id="KW-0067">ATP-binding</keyword>
<dbReference type="PROSITE" id="PS50929">
    <property type="entry name" value="ABC_TM1F"/>
    <property type="match status" value="1"/>
</dbReference>
<dbReference type="InterPro" id="IPR003439">
    <property type="entry name" value="ABC_transporter-like_ATP-bd"/>
</dbReference>
<dbReference type="PROSITE" id="PS50893">
    <property type="entry name" value="ABC_TRANSPORTER_2"/>
    <property type="match status" value="1"/>
</dbReference>
<dbReference type="InterPro" id="IPR011527">
    <property type="entry name" value="ABC1_TM_dom"/>
</dbReference>
<protein>
    <submittedName>
        <fullName evidence="12">ABC transporter ATP-binding protein</fullName>
    </submittedName>
</protein>
<feature type="transmembrane region" description="Helical" evidence="9">
    <location>
        <begin position="155"/>
        <end position="174"/>
    </location>
</feature>
<keyword evidence="13" id="KW-1185">Reference proteome</keyword>
<feature type="transmembrane region" description="Helical" evidence="9">
    <location>
        <begin position="278"/>
        <end position="296"/>
    </location>
</feature>
<dbReference type="InterPro" id="IPR036640">
    <property type="entry name" value="ABC1_TM_sf"/>
</dbReference>
<feature type="transmembrane region" description="Helical" evidence="9">
    <location>
        <begin position="12"/>
        <end position="36"/>
    </location>
</feature>
<dbReference type="InterPro" id="IPR027417">
    <property type="entry name" value="P-loop_NTPase"/>
</dbReference>
<evidence type="ECO:0000259" key="10">
    <source>
        <dbReference type="PROSITE" id="PS50893"/>
    </source>
</evidence>
<reference evidence="12 13" key="1">
    <citation type="journal article" date="2020" name="Int. J. Syst. Evol. Microbiol.">
        <title>Description of Erysipelothrix piscisicarius sp. nov., an emergent fish pathogen, and assessment of virulence using a tiger barb (Puntigrus tetrazona) infection model.</title>
        <authorList>
            <person name="Pomaranski E.K."/>
            <person name="Griffin M.J."/>
            <person name="Camus A.C."/>
            <person name="Armwood A.R."/>
            <person name="Shelley J."/>
            <person name="Waldbieser G.C."/>
            <person name="LaFrentz B.R."/>
            <person name="Garcia J.C."/>
            <person name="Yanong R."/>
            <person name="Soto E."/>
        </authorList>
    </citation>
    <scope>NUCLEOTIDE SEQUENCE [LARGE SCALE GENOMIC DNA]</scope>
    <source>
        <strain evidence="12 13">15TAL0474</strain>
    </source>
</reference>
<dbReference type="Proteomes" id="UP000278804">
    <property type="component" value="Chromosome"/>
</dbReference>
<feature type="transmembrane region" description="Helical" evidence="9">
    <location>
        <begin position="239"/>
        <end position="258"/>
    </location>
</feature>
<evidence type="ECO:0000259" key="11">
    <source>
        <dbReference type="PROSITE" id="PS50929"/>
    </source>
</evidence>
<dbReference type="SUPFAM" id="SSF90123">
    <property type="entry name" value="ABC transporter transmembrane region"/>
    <property type="match status" value="1"/>
</dbReference>
<evidence type="ECO:0000256" key="2">
    <source>
        <dbReference type="ARBA" id="ARBA00022448"/>
    </source>
</evidence>
<proteinExistence type="predicted"/>
<keyword evidence="2" id="KW-0813">Transport</keyword>
<dbReference type="Gene3D" id="3.40.50.300">
    <property type="entry name" value="P-loop containing nucleotide triphosphate hydrolases"/>
    <property type="match status" value="1"/>
</dbReference>
<dbReference type="SMART" id="SM00382">
    <property type="entry name" value="AAA"/>
    <property type="match status" value="1"/>
</dbReference>
<dbReference type="PROSITE" id="PS00211">
    <property type="entry name" value="ABC_TRANSPORTER_1"/>
    <property type="match status" value="1"/>
</dbReference>
<feature type="transmembrane region" description="Helical" evidence="9">
    <location>
        <begin position="130"/>
        <end position="149"/>
    </location>
</feature>
<evidence type="ECO:0000256" key="3">
    <source>
        <dbReference type="ARBA" id="ARBA00022475"/>
    </source>
</evidence>
<dbReference type="KEGG" id="eri:EEI45_02735"/>
<dbReference type="RefSeq" id="WP_125164055.1">
    <property type="nucleotide sequence ID" value="NZ_CP034234.1"/>
</dbReference>
<dbReference type="GO" id="GO:0015421">
    <property type="term" value="F:ABC-type oligopeptide transporter activity"/>
    <property type="evidence" value="ECO:0007669"/>
    <property type="project" value="TreeGrafter"/>
</dbReference>
<accession>A0A3S8RLN5</accession>
<evidence type="ECO:0000256" key="4">
    <source>
        <dbReference type="ARBA" id="ARBA00022692"/>
    </source>
</evidence>
<dbReference type="PANTHER" id="PTHR43394">
    <property type="entry name" value="ATP-DEPENDENT PERMEASE MDL1, MITOCHONDRIAL"/>
    <property type="match status" value="1"/>
</dbReference>
<dbReference type="GO" id="GO:0005524">
    <property type="term" value="F:ATP binding"/>
    <property type="evidence" value="ECO:0007669"/>
    <property type="project" value="UniProtKB-KW"/>
</dbReference>
<evidence type="ECO:0000256" key="8">
    <source>
        <dbReference type="ARBA" id="ARBA00023136"/>
    </source>
</evidence>
<sequence length="580" mass="65292">MRLIIRYLKKYKMLFLLNIVAILAFALVELGIPTVMGTMINEGVGTQNMDLIKSQGFLLLGVAILGGLGTILLNYTSSRIATRITRDIRNDMFEKSQEFSHSEYNEIGVSSLITRVSNDVYQLQLFVQMLLRMGLHAPFMILFSSVMIFRTNQRLALVMAGSVPFILIVVGIVGKLSGPLSRKQQSLMDTLNRVTRENITGVRVIRAFRKDKHETARFQKINKDYANVSKKLFRVMSRAEPLFFFILELSVLTIMWTASGMVEAGTLEVGSIVAFLEYQFHALFSLLLFSVVFIMYPRAAVSARRIEEVLNTEPIIKNPENGVHEGSEETSIVFDHVDFAYPDGEANVLENLNFTAKKGETVAFIGSTGSGKSTLINLIVRFYDVTNGRVLVNGVDVREWDLYSLRYKVGFIPQKSLLFSGSISQNIRYGKETANDHEVEESAELASAKDFIEQKPDKYNEWISEGGSNVSGGQKQRLSIARALVRKPEIYIFDDSFSALDYKTDALIRKNLKEETKDAIMLVVAQRISSIVDADRIIVLNEGKIVGQGTHLELIKNCPIYIQIAESQFSEKEMAKYEKL</sequence>
<evidence type="ECO:0000256" key="5">
    <source>
        <dbReference type="ARBA" id="ARBA00022741"/>
    </source>
</evidence>
<feature type="domain" description="ABC transporter" evidence="10">
    <location>
        <begin position="332"/>
        <end position="567"/>
    </location>
</feature>
<dbReference type="SUPFAM" id="SSF52540">
    <property type="entry name" value="P-loop containing nucleoside triphosphate hydrolases"/>
    <property type="match status" value="1"/>
</dbReference>
<evidence type="ECO:0000256" key="7">
    <source>
        <dbReference type="ARBA" id="ARBA00022989"/>
    </source>
</evidence>
<name>A0A3S8RLN5_9FIRM</name>
<dbReference type="InterPro" id="IPR003593">
    <property type="entry name" value="AAA+_ATPase"/>
</dbReference>
<gene>
    <name evidence="12" type="ORF">EEI45_02735</name>
</gene>
<dbReference type="InterPro" id="IPR017871">
    <property type="entry name" value="ABC_transporter-like_CS"/>
</dbReference>
<evidence type="ECO:0000313" key="13">
    <source>
        <dbReference type="Proteomes" id="UP000278804"/>
    </source>
</evidence>
<evidence type="ECO:0000256" key="1">
    <source>
        <dbReference type="ARBA" id="ARBA00004651"/>
    </source>
</evidence>
<dbReference type="InterPro" id="IPR039421">
    <property type="entry name" value="Type_1_exporter"/>
</dbReference>
<dbReference type="GO" id="GO:0016887">
    <property type="term" value="F:ATP hydrolysis activity"/>
    <property type="evidence" value="ECO:0007669"/>
    <property type="project" value="InterPro"/>
</dbReference>
<keyword evidence="5" id="KW-0547">Nucleotide-binding</keyword>
<feature type="domain" description="ABC transmembrane type-1" evidence="11">
    <location>
        <begin position="16"/>
        <end position="298"/>
    </location>
</feature>
<keyword evidence="4 9" id="KW-0812">Transmembrane</keyword>
<dbReference type="AlphaFoldDB" id="A0A3S8RLN5"/>
<keyword evidence="8 9" id="KW-0472">Membrane</keyword>
<dbReference type="CDD" id="cd18548">
    <property type="entry name" value="ABC_6TM_Tm287_like"/>
    <property type="match status" value="1"/>
</dbReference>
<dbReference type="Pfam" id="PF00664">
    <property type="entry name" value="ABC_membrane"/>
    <property type="match status" value="1"/>
</dbReference>
<dbReference type="EMBL" id="CP034234">
    <property type="protein sequence ID" value="AZK43846.1"/>
    <property type="molecule type" value="Genomic_DNA"/>
</dbReference>
<evidence type="ECO:0000256" key="9">
    <source>
        <dbReference type="SAM" id="Phobius"/>
    </source>
</evidence>
<evidence type="ECO:0000313" key="12">
    <source>
        <dbReference type="EMBL" id="AZK43846.1"/>
    </source>
</evidence>
<evidence type="ECO:0000256" key="6">
    <source>
        <dbReference type="ARBA" id="ARBA00022840"/>
    </source>
</evidence>
<dbReference type="Gene3D" id="1.20.1560.10">
    <property type="entry name" value="ABC transporter type 1, transmembrane domain"/>
    <property type="match status" value="1"/>
</dbReference>
<keyword evidence="3" id="KW-1003">Cell membrane</keyword>
<keyword evidence="7 9" id="KW-1133">Transmembrane helix</keyword>
<dbReference type="FunFam" id="3.40.50.300:FF:000221">
    <property type="entry name" value="Multidrug ABC transporter ATP-binding protein"/>
    <property type="match status" value="1"/>
</dbReference>
<dbReference type="PANTHER" id="PTHR43394:SF1">
    <property type="entry name" value="ATP-BINDING CASSETTE SUB-FAMILY B MEMBER 10, MITOCHONDRIAL"/>
    <property type="match status" value="1"/>
</dbReference>
<comment type="subcellular location">
    <subcellularLocation>
        <location evidence="1">Cell membrane</location>
        <topology evidence="1">Multi-pass membrane protein</topology>
    </subcellularLocation>
</comment>